<dbReference type="EMBL" id="RBXT01000001">
    <property type="protein sequence ID" value="RKT79472.1"/>
    <property type="molecule type" value="Genomic_DNA"/>
</dbReference>
<organism evidence="8 9">
    <name type="scientific">Terracoccus luteus</name>
    <dbReference type="NCBI Taxonomy" id="53356"/>
    <lineage>
        <taxon>Bacteria</taxon>
        <taxon>Bacillati</taxon>
        <taxon>Actinomycetota</taxon>
        <taxon>Actinomycetes</taxon>
        <taxon>Micrococcales</taxon>
        <taxon>Intrasporangiaceae</taxon>
        <taxon>Terracoccus</taxon>
    </lineage>
</organism>
<evidence type="ECO:0000313" key="9">
    <source>
        <dbReference type="Proteomes" id="UP000278440"/>
    </source>
</evidence>
<feature type="domain" description="VWFA" evidence="6">
    <location>
        <begin position="86"/>
        <end position="287"/>
    </location>
</feature>
<dbReference type="InterPro" id="IPR050768">
    <property type="entry name" value="UPF0353/GerABKA_families"/>
</dbReference>
<evidence type="ECO:0000256" key="1">
    <source>
        <dbReference type="ARBA" id="ARBA00022475"/>
    </source>
</evidence>
<comment type="caution">
    <text evidence="8">The sequence shown here is derived from an EMBL/GenBank/DDBJ whole genome shotgun (WGS) entry which is preliminary data.</text>
</comment>
<feature type="transmembrane region" description="Helical" evidence="5">
    <location>
        <begin position="303"/>
        <end position="321"/>
    </location>
</feature>
<dbReference type="PROSITE" id="PS50234">
    <property type="entry name" value="VWFA"/>
    <property type="match status" value="1"/>
</dbReference>
<dbReference type="Gene3D" id="3.40.50.410">
    <property type="entry name" value="von Willebrand factor, type A domain"/>
    <property type="match status" value="1"/>
</dbReference>
<dbReference type="PANTHER" id="PTHR22550">
    <property type="entry name" value="SPORE GERMINATION PROTEIN"/>
    <property type="match status" value="1"/>
</dbReference>
<evidence type="ECO:0000256" key="4">
    <source>
        <dbReference type="ARBA" id="ARBA00023136"/>
    </source>
</evidence>
<sequence length="327" mass="33795">MTLTWPWALLGLLVLPPLLVGYRRLLAQRERRRLDLAEQGLVAVGAPRRDRWRHVGPALLVAALALMLVSLTRPVAAVAEPRREGTVVLAFDVSTSMAATDLAPTRLDAAKAAARTFVERQPSTVRLGVVAFGGTGIVAQRPTDDRAAVLAAIARLRPQGETSLGDGILASLSAIAGRPVKAGDAEQGSTDGSDIGFYGGTAVVLLTDGENTGGSDPAEIADLASAAGVRIEPIGLGSTAGTVLQVDGFSVATKLDETGLRRIAETTGGTYRQASDAASLAAVYDAVEPTWTVRSVPREVTSLVAAAAALLLLAGAVVTVLRQGRVV</sequence>
<reference evidence="7 10" key="2">
    <citation type="submission" date="2020-08" db="EMBL/GenBank/DDBJ databases">
        <title>Genomic Encyclopedia of Type Strains, Phase IV (KMG-V): Genome sequencing to study the core and pangenomes of soil and plant-associated prokaryotes.</title>
        <authorList>
            <person name="Whitman W."/>
        </authorList>
    </citation>
    <scope>NUCLEOTIDE SEQUENCE [LARGE SCALE GENOMIC DNA]</scope>
    <source>
        <strain evidence="7 10">B3ACCR2</strain>
    </source>
</reference>
<dbReference type="SUPFAM" id="SSF53300">
    <property type="entry name" value="vWA-like"/>
    <property type="match status" value="1"/>
</dbReference>
<proteinExistence type="predicted"/>
<keyword evidence="2 5" id="KW-0812">Transmembrane</keyword>
<dbReference type="InterPro" id="IPR002035">
    <property type="entry name" value="VWF_A"/>
</dbReference>
<accession>A0A495XZV6</accession>
<dbReference type="RefSeq" id="WP_121034363.1">
    <property type="nucleotide sequence ID" value="NZ_JACHVT010000010.1"/>
</dbReference>
<dbReference type="Proteomes" id="UP000590811">
    <property type="component" value="Unassembled WGS sequence"/>
</dbReference>
<feature type="transmembrane region" description="Helical" evidence="5">
    <location>
        <begin position="58"/>
        <end position="76"/>
    </location>
</feature>
<keyword evidence="4 5" id="KW-0472">Membrane</keyword>
<dbReference type="PANTHER" id="PTHR22550:SF5">
    <property type="entry name" value="LEUCINE ZIPPER PROTEIN 4"/>
    <property type="match status" value="1"/>
</dbReference>
<gene>
    <name evidence="8" type="ORF">DFJ68_2944</name>
    <name evidence="7" type="ORF">FHW14_003541</name>
</gene>
<protein>
    <submittedName>
        <fullName evidence="8">Ca-activated chloride channel family protein</fullName>
    </submittedName>
</protein>
<dbReference type="EMBL" id="JACHVT010000010">
    <property type="protein sequence ID" value="MBB2988347.1"/>
    <property type="molecule type" value="Genomic_DNA"/>
</dbReference>
<feature type="transmembrane region" description="Helical" evidence="5">
    <location>
        <begin position="6"/>
        <end position="26"/>
    </location>
</feature>
<dbReference type="Pfam" id="PF13519">
    <property type="entry name" value="VWA_2"/>
    <property type="match status" value="1"/>
</dbReference>
<dbReference type="SMART" id="SM00327">
    <property type="entry name" value="VWA"/>
    <property type="match status" value="1"/>
</dbReference>
<dbReference type="OrthoDB" id="8882959at2"/>
<evidence type="ECO:0000256" key="5">
    <source>
        <dbReference type="SAM" id="Phobius"/>
    </source>
</evidence>
<dbReference type="InterPro" id="IPR036465">
    <property type="entry name" value="vWFA_dom_sf"/>
</dbReference>
<evidence type="ECO:0000256" key="2">
    <source>
        <dbReference type="ARBA" id="ARBA00022692"/>
    </source>
</evidence>
<keyword evidence="1" id="KW-1003">Cell membrane</keyword>
<evidence type="ECO:0000313" key="8">
    <source>
        <dbReference type="EMBL" id="RKT79472.1"/>
    </source>
</evidence>
<keyword evidence="3 5" id="KW-1133">Transmembrane helix</keyword>
<evidence type="ECO:0000313" key="10">
    <source>
        <dbReference type="Proteomes" id="UP000590811"/>
    </source>
</evidence>
<name>A0A495XZV6_9MICO</name>
<dbReference type="Proteomes" id="UP000278440">
    <property type="component" value="Unassembled WGS sequence"/>
</dbReference>
<dbReference type="AlphaFoldDB" id="A0A495XZV6"/>
<reference evidence="8 9" key="1">
    <citation type="submission" date="2018-10" db="EMBL/GenBank/DDBJ databases">
        <title>Sequencing the genomes of 1000 actinobacteria strains.</title>
        <authorList>
            <person name="Klenk H.-P."/>
        </authorList>
    </citation>
    <scope>NUCLEOTIDE SEQUENCE [LARGE SCALE GENOMIC DNA]</scope>
    <source>
        <strain evidence="8 9">DSM 44267</strain>
    </source>
</reference>
<evidence type="ECO:0000259" key="6">
    <source>
        <dbReference type="PROSITE" id="PS50234"/>
    </source>
</evidence>
<evidence type="ECO:0000313" key="7">
    <source>
        <dbReference type="EMBL" id="MBB2988347.1"/>
    </source>
</evidence>
<keyword evidence="9" id="KW-1185">Reference proteome</keyword>
<evidence type="ECO:0000256" key="3">
    <source>
        <dbReference type="ARBA" id="ARBA00022989"/>
    </source>
</evidence>